<proteinExistence type="predicted"/>
<dbReference type="PANTHER" id="PTHR17985:SF8">
    <property type="entry name" value="TRANSPORT AND GOLGI ORGANIZATION PROTEIN 2 HOMOLOG"/>
    <property type="match status" value="1"/>
</dbReference>
<dbReference type="GO" id="GO:0009306">
    <property type="term" value="P:protein secretion"/>
    <property type="evidence" value="ECO:0007669"/>
    <property type="project" value="TreeGrafter"/>
</dbReference>
<gene>
    <name evidence="2" type="ORF">PNAL_LOCUS4951</name>
</gene>
<comment type="caution">
    <text evidence="2">The sequence shown here is derived from an EMBL/GenBank/DDBJ whole genome shotgun (WGS) entry which is preliminary data.</text>
</comment>
<feature type="region of interest" description="Disordered" evidence="1">
    <location>
        <begin position="319"/>
        <end position="350"/>
    </location>
</feature>
<evidence type="ECO:0000313" key="2">
    <source>
        <dbReference type="EMBL" id="CAG8109935.1"/>
    </source>
</evidence>
<dbReference type="Proteomes" id="UP001153461">
    <property type="component" value="Unassembled WGS sequence"/>
</dbReference>
<dbReference type="GO" id="GO:0005794">
    <property type="term" value="C:Golgi apparatus"/>
    <property type="evidence" value="ECO:0007669"/>
    <property type="project" value="TreeGrafter"/>
</dbReference>
<sequence>MFKCCYLEYGRGMNPTRNTSLMSGPITRDALTSSSLQYLLLHPIHPVVKFLGLGYSPLVQLRGTSETQTMCIALISTAHPEYSLIIINNRDEFLHRPTSSPDWWPEPSSHVLGSRDLARSTHGTWMGVTKHGKVAVLTNYREDSTSAAIGVYSRGVIVNSWLIGSTDKREDTREFVQGIVASPESKQVGGFSLVCGHINEPLAIVSNRSTDMDQIAWVATEKNQTRGLSNTSFDDRTWPKIIDGEQLMEAAIDEHVQKGDGEDEDALIDRLLQVLRTDSLPRLSEENNTIEEYIRHLHKTIFVPRIGTPNDRDQAAEKIAAAQAEDEADTPTNGPPDQSYTSGSYGTQKQTVLLARPDGRVRYFERTLYDSGAKAVPIGQGDHSFEFDITE</sequence>
<name>A0A9W4HSG9_PENNA</name>
<organism evidence="2 3">
    <name type="scientific">Penicillium nalgiovense</name>
    <dbReference type="NCBI Taxonomy" id="60175"/>
    <lineage>
        <taxon>Eukaryota</taxon>
        <taxon>Fungi</taxon>
        <taxon>Dikarya</taxon>
        <taxon>Ascomycota</taxon>
        <taxon>Pezizomycotina</taxon>
        <taxon>Eurotiomycetes</taxon>
        <taxon>Eurotiomycetidae</taxon>
        <taxon>Eurotiales</taxon>
        <taxon>Aspergillaceae</taxon>
        <taxon>Penicillium</taxon>
    </lineage>
</organism>
<dbReference type="InterPro" id="IPR008551">
    <property type="entry name" value="TANGO2"/>
</dbReference>
<reference evidence="2" key="1">
    <citation type="submission" date="2021-07" db="EMBL/GenBank/DDBJ databases">
        <authorList>
            <person name="Branca A.L. A."/>
        </authorList>
    </citation>
    <scope>NUCLEOTIDE SEQUENCE</scope>
</reference>
<dbReference type="EMBL" id="CAJVNV010000210">
    <property type="protein sequence ID" value="CAG8109935.1"/>
    <property type="molecule type" value="Genomic_DNA"/>
</dbReference>
<dbReference type="GO" id="GO:0007030">
    <property type="term" value="P:Golgi organization"/>
    <property type="evidence" value="ECO:0007669"/>
    <property type="project" value="TreeGrafter"/>
</dbReference>
<evidence type="ECO:0000313" key="3">
    <source>
        <dbReference type="Proteomes" id="UP001153461"/>
    </source>
</evidence>
<dbReference type="OrthoDB" id="191601at2759"/>
<feature type="compositionally biased region" description="Polar residues" evidence="1">
    <location>
        <begin position="330"/>
        <end position="350"/>
    </location>
</feature>
<evidence type="ECO:0000256" key="1">
    <source>
        <dbReference type="SAM" id="MobiDB-lite"/>
    </source>
</evidence>
<dbReference type="AlphaFoldDB" id="A0A9W4HSG9"/>
<protein>
    <submittedName>
        <fullName evidence="2">Uncharacterized protein</fullName>
    </submittedName>
</protein>
<dbReference type="PANTHER" id="PTHR17985">
    <property type="entry name" value="SER/THR-RICH PROTEIN T10 IN DGCR REGION"/>
    <property type="match status" value="1"/>
</dbReference>
<dbReference type="Pfam" id="PF05742">
    <property type="entry name" value="TANGO2"/>
    <property type="match status" value="1"/>
</dbReference>
<accession>A0A9W4HSG9</accession>